<dbReference type="EMBL" id="CP006734">
    <property type="protein sequence ID" value="AGW40451.1"/>
    <property type="molecule type" value="Genomic_DNA"/>
</dbReference>
<evidence type="ECO:0000313" key="1">
    <source>
        <dbReference type="EMBL" id="AGW40451.1"/>
    </source>
</evidence>
<dbReference type="OrthoDB" id="9924338at2"/>
<dbReference type="RefSeq" id="WP_021753897.1">
    <property type="nucleotide sequence ID" value="NC_022438.1"/>
</dbReference>
<dbReference type="STRING" id="1389489.O159_02090"/>
<gene>
    <name evidence="1" type="ORF">O159_02090</name>
</gene>
<dbReference type="PATRIC" id="fig|1389489.3.peg.195"/>
<reference evidence="1 2" key="1">
    <citation type="journal article" date="2013" name="Genome Announc.">
        <title>Complete Genome Sequence of Leifsonia xyli subsp. cynodontis Strain DSM46306, a Gram-Positive Bacterial Pathogen of Grasses.</title>
        <authorList>
            <person name="Monteiro-Vitorello C.B."/>
            <person name="Zerillo M.M."/>
            <person name="Van Sluys M.A."/>
            <person name="Camargo L.E."/>
            <person name="Kitajima J.P."/>
        </authorList>
    </citation>
    <scope>NUCLEOTIDE SEQUENCE [LARGE SCALE GENOMIC DNA]</scope>
    <source>
        <strain evidence="1 2">DSM 46306</strain>
    </source>
</reference>
<organism evidence="1 2">
    <name type="scientific">Leifsonia xyli subsp. cynodontis DSM 46306</name>
    <dbReference type="NCBI Taxonomy" id="1389489"/>
    <lineage>
        <taxon>Bacteria</taxon>
        <taxon>Bacillati</taxon>
        <taxon>Actinomycetota</taxon>
        <taxon>Actinomycetes</taxon>
        <taxon>Micrococcales</taxon>
        <taxon>Microbacteriaceae</taxon>
        <taxon>Leifsonia</taxon>
    </lineage>
</organism>
<dbReference type="AlphaFoldDB" id="U3P3Z2"/>
<proteinExistence type="predicted"/>
<sequence>MGRRDPAPLRLYASISHDLGVDPKVLVDRVTPVWQKHGFTVSTVVPYRILSDGYRDANIRGDRADGAKVGLFASNEIVSINIQTVCSTHETVLDEYRRTIEATIPTLPPSPIP</sequence>
<protein>
    <submittedName>
        <fullName evidence="1">Uncharacterized protein</fullName>
    </submittedName>
</protein>
<name>U3P3Z2_LEIXC</name>
<dbReference type="Proteomes" id="UP000016743">
    <property type="component" value="Chromosome"/>
</dbReference>
<evidence type="ECO:0000313" key="2">
    <source>
        <dbReference type="Proteomes" id="UP000016743"/>
    </source>
</evidence>
<dbReference type="HOGENOM" id="CLU_2130376_0_0_11"/>
<keyword evidence="2" id="KW-1185">Reference proteome</keyword>
<dbReference type="KEGG" id="lxy:O159_02090"/>
<accession>U3P3Z2</accession>